<dbReference type="InterPro" id="IPR002347">
    <property type="entry name" value="SDR_fam"/>
</dbReference>
<evidence type="ECO:0000313" key="6">
    <source>
        <dbReference type="Proteomes" id="UP000015241"/>
    </source>
</evidence>
<keyword evidence="6" id="KW-1185">Reference proteome</keyword>
<sequence>MSSPKVWFITGSSSGFGRAMVELVLAKGDTAVATLRKPEAIADLAAKHPSDKLLVLKLDVVKPEEIKTAFSSAIKQFGRIDVVFNNAAFGTLGEVESTPDDKARAMFDVNFFGAANVSKEAVRVFRDVNKPQGGKLIQVSSMAGYRPPPALAYYAASKLALEGLSEGLAGELDPEWNIKITIISPGGFVTNGLQNMQRVSPHPAYVKPTLGSSQVRAWLGDAFPPGTPPVAAGVEVIYKVAELDDPPLHFPLGKDAAEAAKAKAKIAAEQAVTEKWASWSDNLGPGAGDVFDKLGNV</sequence>
<dbReference type="STRING" id="743788.S8EYK9"/>
<protein>
    <submittedName>
        <fullName evidence="5">NAD-binding protein</fullName>
    </submittedName>
</protein>
<dbReference type="PROSITE" id="PS00061">
    <property type="entry name" value="ADH_SHORT"/>
    <property type="match status" value="1"/>
</dbReference>
<dbReference type="InterPro" id="IPR020904">
    <property type="entry name" value="Sc_DH/Rdtase_CS"/>
</dbReference>
<evidence type="ECO:0000256" key="4">
    <source>
        <dbReference type="RuleBase" id="RU000363"/>
    </source>
</evidence>
<dbReference type="PRINTS" id="PR00080">
    <property type="entry name" value="SDRFAMILY"/>
</dbReference>
<keyword evidence="3" id="KW-0560">Oxidoreductase</keyword>
<dbReference type="CDD" id="cd05374">
    <property type="entry name" value="17beta-HSD-like_SDR_c"/>
    <property type="match status" value="1"/>
</dbReference>
<evidence type="ECO:0000256" key="2">
    <source>
        <dbReference type="ARBA" id="ARBA00022857"/>
    </source>
</evidence>
<keyword evidence="2" id="KW-0521">NADP</keyword>
<comment type="similarity">
    <text evidence="1 4">Belongs to the short-chain dehydrogenases/reductases (SDR) family.</text>
</comment>
<evidence type="ECO:0000256" key="1">
    <source>
        <dbReference type="ARBA" id="ARBA00006484"/>
    </source>
</evidence>
<dbReference type="PANTHER" id="PTHR43976">
    <property type="entry name" value="SHORT CHAIN DEHYDROGENASE"/>
    <property type="match status" value="1"/>
</dbReference>
<dbReference type="GO" id="GO:0016491">
    <property type="term" value="F:oxidoreductase activity"/>
    <property type="evidence" value="ECO:0007669"/>
    <property type="project" value="UniProtKB-KW"/>
</dbReference>
<name>S8EYK9_FOMSC</name>
<dbReference type="HOGENOM" id="CLU_010194_2_9_1"/>
<dbReference type="Gene3D" id="3.40.50.720">
    <property type="entry name" value="NAD(P)-binding Rossmann-like Domain"/>
    <property type="match status" value="1"/>
</dbReference>
<dbReference type="FunCoup" id="S8EYK9">
    <property type="interactions" value="323"/>
</dbReference>
<dbReference type="InterPro" id="IPR051911">
    <property type="entry name" value="SDR_oxidoreductase"/>
</dbReference>
<gene>
    <name evidence="5" type="ORF">FOMPIDRAFT_127491</name>
</gene>
<dbReference type="Pfam" id="PF00106">
    <property type="entry name" value="adh_short"/>
    <property type="match status" value="1"/>
</dbReference>
<dbReference type="Proteomes" id="UP000015241">
    <property type="component" value="Unassembled WGS sequence"/>
</dbReference>
<evidence type="ECO:0000256" key="3">
    <source>
        <dbReference type="ARBA" id="ARBA00023002"/>
    </source>
</evidence>
<dbReference type="InterPro" id="IPR036291">
    <property type="entry name" value="NAD(P)-bd_dom_sf"/>
</dbReference>
<organism evidence="5 6">
    <name type="scientific">Fomitopsis schrenkii</name>
    <name type="common">Brown rot fungus</name>
    <dbReference type="NCBI Taxonomy" id="2126942"/>
    <lineage>
        <taxon>Eukaryota</taxon>
        <taxon>Fungi</taxon>
        <taxon>Dikarya</taxon>
        <taxon>Basidiomycota</taxon>
        <taxon>Agaricomycotina</taxon>
        <taxon>Agaricomycetes</taxon>
        <taxon>Polyporales</taxon>
        <taxon>Fomitopsis</taxon>
    </lineage>
</organism>
<dbReference type="eggNOG" id="KOG1205">
    <property type="taxonomic scope" value="Eukaryota"/>
</dbReference>
<dbReference type="EMBL" id="KE504226">
    <property type="protein sequence ID" value="EPS94650.1"/>
    <property type="molecule type" value="Genomic_DNA"/>
</dbReference>
<proteinExistence type="inferred from homology"/>
<dbReference type="SUPFAM" id="SSF51735">
    <property type="entry name" value="NAD(P)-binding Rossmann-fold domains"/>
    <property type="match status" value="1"/>
</dbReference>
<dbReference type="InParanoid" id="S8EYK9"/>
<accession>S8EYK9</accession>
<dbReference type="AlphaFoldDB" id="S8EYK9"/>
<dbReference type="PRINTS" id="PR00081">
    <property type="entry name" value="GDHRDH"/>
</dbReference>
<dbReference type="OrthoDB" id="1274115at2759"/>
<dbReference type="PANTHER" id="PTHR43976:SF16">
    <property type="entry name" value="SHORT-CHAIN DEHYDROGENASE_REDUCTASE FAMILY PROTEIN"/>
    <property type="match status" value="1"/>
</dbReference>
<evidence type="ECO:0000313" key="5">
    <source>
        <dbReference type="EMBL" id="EPS94650.1"/>
    </source>
</evidence>
<reference evidence="5 6" key="1">
    <citation type="journal article" date="2012" name="Science">
        <title>The Paleozoic origin of enzymatic lignin decomposition reconstructed from 31 fungal genomes.</title>
        <authorList>
            <person name="Floudas D."/>
            <person name="Binder M."/>
            <person name="Riley R."/>
            <person name="Barry K."/>
            <person name="Blanchette R.A."/>
            <person name="Henrissat B."/>
            <person name="Martinez A.T."/>
            <person name="Otillar R."/>
            <person name="Spatafora J.W."/>
            <person name="Yadav J.S."/>
            <person name="Aerts A."/>
            <person name="Benoit I."/>
            <person name="Boyd A."/>
            <person name="Carlson A."/>
            <person name="Copeland A."/>
            <person name="Coutinho P.M."/>
            <person name="de Vries R.P."/>
            <person name="Ferreira P."/>
            <person name="Findley K."/>
            <person name="Foster B."/>
            <person name="Gaskell J."/>
            <person name="Glotzer D."/>
            <person name="Gorecki P."/>
            <person name="Heitman J."/>
            <person name="Hesse C."/>
            <person name="Hori C."/>
            <person name="Igarashi K."/>
            <person name="Jurgens J.A."/>
            <person name="Kallen N."/>
            <person name="Kersten P."/>
            <person name="Kohler A."/>
            <person name="Kuees U."/>
            <person name="Kumar T.K.A."/>
            <person name="Kuo A."/>
            <person name="LaButti K."/>
            <person name="Larrondo L.F."/>
            <person name="Lindquist E."/>
            <person name="Ling A."/>
            <person name="Lombard V."/>
            <person name="Lucas S."/>
            <person name="Lundell T."/>
            <person name="Martin R."/>
            <person name="McLaughlin D.J."/>
            <person name="Morgenstern I."/>
            <person name="Morin E."/>
            <person name="Murat C."/>
            <person name="Nagy L.G."/>
            <person name="Nolan M."/>
            <person name="Ohm R.A."/>
            <person name="Patyshakuliyeva A."/>
            <person name="Rokas A."/>
            <person name="Ruiz-Duenas F.J."/>
            <person name="Sabat G."/>
            <person name="Salamov A."/>
            <person name="Samejima M."/>
            <person name="Schmutz J."/>
            <person name="Slot J.C."/>
            <person name="St John F."/>
            <person name="Stenlid J."/>
            <person name="Sun H."/>
            <person name="Sun S."/>
            <person name="Syed K."/>
            <person name="Tsang A."/>
            <person name="Wiebenga A."/>
            <person name="Young D."/>
            <person name="Pisabarro A."/>
            <person name="Eastwood D.C."/>
            <person name="Martin F."/>
            <person name="Cullen D."/>
            <person name="Grigoriev I.V."/>
            <person name="Hibbett D.S."/>
        </authorList>
    </citation>
    <scope>NUCLEOTIDE SEQUENCE</scope>
    <source>
        <strain evidence="6">FP-58527</strain>
    </source>
</reference>